<protein>
    <recommendedName>
        <fullName evidence="4">Sterile alpha motif domain-containing protein 3</fullName>
    </recommendedName>
</protein>
<reference evidence="2" key="1">
    <citation type="submission" date="2023-08" db="EMBL/GenBank/DDBJ databases">
        <title>Pelteobagrus vachellii genome.</title>
        <authorList>
            <person name="Liu H."/>
        </authorList>
    </citation>
    <scope>NUCLEOTIDE SEQUENCE</scope>
    <source>
        <strain evidence="2">PRFRI_2022a</strain>
        <tissue evidence="2">Muscle</tissue>
    </source>
</reference>
<evidence type="ECO:0008006" key="4">
    <source>
        <dbReference type="Google" id="ProtNLM"/>
    </source>
</evidence>
<comment type="caution">
    <text evidence="2">The sequence shown here is derived from an EMBL/GenBank/DDBJ whole genome shotgun (WGS) entry which is preliminary data.</text>
</comment>
<dbReference type="Proteomes" id="UP001187315">
    <property type="component" value="Unassembled WGS sequence"/>
</dbReference>
<dbReference type="AlphaFoldDB" id="A0AA88MML0"/>
<proteinExistence type="predicted"/>
<evidence type="ECO:0000313" key="2">
    <source>
        <dbReference type="EMBL" id="KAK2840943.1"/>
    </source>
</evidence>
<gene>
    <name evidence="2" type="ORF">Q7C36_012522</name>
</gene>
<accession>A0AA88MML0</accession>
<keyword evidence="3" id="KW-1185">Reference proteome</keyword>
<evidence type="ECO:0000313" key="3">
    <source>
        <dbReference type="Proteomes" id="UP001187315"/>
    </source>
</evidence>
<dbReference type="PANTHER" id="PTHR31025">
    <property type="entry name" value="SI:CH211-196P9.1-RELATED"/>
    <property type="match status" value="1"/>
</dbReference>
<dbReference type="PANTHER" id="PTHR31025:SF19">
    <property type="entry name" value="SI:CH73-42K18.1-RELATED"/>
    <property type="match status" value="1"/>
</dbReference>
<organism evidence="2 3">
    <name type="scientific">Tachysurus vachellii</name>
    <name type="common">Darkbarbel catfish</name>
    <name type="synonym">Pelteobagrus vachellii</name>
    <dbReference type="NCBI Taxonomy" id="175792"/>
    <lineage>
        <taxon>Eukaryota</taxon>
        <taxon>Metazoa</taxon>
        <taxon>Chordata</taxon>
        <taxon>Craniata</taxon>
        <taxon>Vertebrata</taxon>
        <taxon>Euteleostomi</taxon>
        <taxon>Actinopterygii</taxon>
        <taxon>Neopterygii</taxon>
        <taxon>Teleostei</taxon>
        <taxon>Ostariophysi</taxon>
        <taxon>Siluriformes</taxon>
        <taxon>Bagridae</taxon>
        <taxon>Tachysurus</taxon>
    </lineage>
</organism>
<evidence type="ECO:0000256" key="1">
    <source>
        <dbReference type="SAM" id="MobiDB-lite"/>
    </source>
</evidence>
<feature type="region of interest" description="Disordered" evidence="1">
    <location>
        <begin position="226"/>
        <end position="267"/>
    </location>
</feature>
<dbReference type="EMBL" id="JAVHJS010000012">
    <property type="protein sequence ID" value="KAK2840943.1"/>
    <property type="molecule type" value="Genomic_DNA"/>
</dbReference>
<sequence>MDQRLLLRVIIAEDDIRKLTLNKRPQSIEEFKVQLVDKLSLQYDFKLQYEDQDFNNALCNLTEITDLPERATVKIIPLVSLHLTALSSPTTTSDTESSTADTEILSTVGASPSLRQQWPDLFDIPNFSVDVEYRLRQADLAFMKDETRMTLPRDMKHDILERLAETMYRFKAYPDDDDFSSVAKALISKYPSLTEPGPHRWYGWKNSLKFKMANYRTKLRKARCEDVAINGGKRSKGNPEGESSSKNLKRPKRGEANYLPNLPEGHDETSLENARMVLVEEMKKKQPNGTLISQMMDQSFPLRRQEIVFAEFNRIASKNLEGDFFEALDQYAPRFIELFKTKKGTTPDVAVLRSVVLKGIPILLGDDSSEFYKTCSDTARDEALECITVGVLTVVSEDSPHEGQSSVDLQPISTAIILEGGIVMDHIKNLPQAVCLLFGLTYALHLDYPKCMANTLNFIQTVMLGLGKKKLPPKLLTLKNSLLG</sequence>
<name>A0AA88MML0_TACVA</name>